<keyword evidence="1" id="KW-0175">Coiled coil</keyword>
<feature type="compositionally biased region" description="Basic and acidic residues" evidence="2">
    <location>
        <begin position="754"/>
        <end position="767"/>
    </location>
</feature>
<keyword evidence="3" id="KW-1185">Reference proteome</keyword>
<sequence>MFSSCPLCNLDYKNLSQHLKVTHLVKNREELRLLLAYSSGRFKGNEDLVCQICDLPCKRLDRHLAIVHKLDTTDLQDELVRSKQRVIIKTLQKLTCSNANPPLVTKPEELGKAVDTSGGGEPNPSEDGVEDRDAGKKLTKILAENKDLKLQISVLRQRIKVLESRLTVQVVRKKFDKKKPNQSSETQFDTILMTYEKFLRGPFPTPKRSQNARQRVETVRQFLNYAFKMSPTCKWDSILNEEVFFGFVKMLKEHKYRATTMVHKFVDLSNFFKWVKEASPDGVRVSKKALKRALLIIKMCNKEETKNMQAWQQEVHLMKSENLLDPAAHAEFIRAASEVLPNILEKLQHGESHLDLFFGLLGGVMIATSGHRPGVIMNLTVEEFQASKEGRDGHAIFIKKHKTSATFGHAILPITKGEFNCMAEFLKLRKSFEGSQSPHFFFNSKGGVYKGLLKAFMAAWEFLGLPKPAPTFMALRTSMSTQVQKHLSHKEVQNATALMCHKPQTAMKFYKAYCSVEEALELRKTMSNSIQLSRKQMVESGSSLMSNKGLVEDCDERSVCPVETMETVKSVALQCTAKAVKSKQGDQETETVIPQGRRPHQDEESVSVEAIGVFSSGADEKTQEPTEETVFVSDNGNTVEATTTSSTAEQEELIKSPPANKICGRQRRAAQTSKKEMAKAPAVLSLIEEENLSEEVFDQPAVDTSPHLPVTEEHTETMVKSVRGNRNTKQSKMTVVVEVHRVADPEPSVAVVSSREHNAVTKAKSEVTENVASSEKPVKPVKHTRRTAKAPGSKKENTIAQADSEFVAANENVKLLRRGKAVAPSAPKTSTSLKRKSNVAIEVADESINEEPLPKRRGRVASSSEIVAEFSTKEKTSEAEPKKAKPTLKKTYNRVARGQKMTAQEPDPAPTKAQASVSGLVEDCDERSVCPVETMETVKSVALQCTAKAVKSKQGDQETETVIPQGRRPHQDEESVSVEAIGVFSSGADEKTQEPTEETVFVSDNGNTVEATTTSSTAEQEELIKSPPANKICGRQRRAAQTSKKEMAKAPAVLSLIEEENLSEEVFDQPAVDTSPHLPVTEEHTETMVKSVRGNRNTKQSKMTVVVEVHRVADPEPSVAVVSSREHNAVTKAKSEVTENVASSEKPVKPVKHTRRTAKAPGSKKENTIAQADSEFVAANENVKLLRRGKAVAPSAPKTSTSLKRKSNVAIEVADESINEEPLPKRRGRVASSSEIVAEFSTKEKTSEAEPKKAKPTLKKIYNRVSRGQKMTAQEPDPAPSKAQASVSGINTRKVRSVKK</sequence>
<dbReference type="Proteomes" id="UP000515129">
    <property type="component" value="Unplaced"/>
</dbReference>
<dbReference type="GeneID" id="113094170"/>
<gene>
    <name evidence="4" type="primary">LOC113094170</name>
</gene>
<evidence type="ECO:0000313" key="3">
    <source>
        <dbReference type="Proteomes" id="UP000515129"/>
    </source>
</evidence>
<dbReference type="OrthoDB" id="8964969at2759"/>
<feature type="region of interest" description="Disordered" evidence="2">
    <location>
        <begin position="948"/>
        <end position="1047"/>
    </location>
</feature>
<reference evidence="4" key="1">
    <citation type="submission" date="2025-08" db="UniProtKB">
        <authorList>
            <consortium name="RefSeq"/>
        </authorList>
    </citation>
    <scope>IDENTIFICATION</scope>
    <source>
        <strain evidence="4">Wakin</strain>
        <tissue evidence="4">Muscle</tissue>
    </source>
</reference>
<feature type="region of interest" description="Disordered" evidence="2">
    <location>
        <begin position="748"/>
        <end position="797"/>
    </location>
</feature>
<feature type="region of interest" description="Disordered" evidence="2">
    <location>
        <begin position="1066"/>
        <end position="1103"/>
    </location>
</feature>
<feature type="compositionally biased region" description="Basic and acidic residues" evidence="2">
    <location>
        <begin position="1124"/>
        <end position="1137"/>
    </location>
</feature>
<feature type="compositionally biased region" description="Basic residues" evidence="2">
    <location>
        <begin position="1149"/>
        <end position="1158"/>
    </location>
</feature>
<proteinExistence type="predicted"/>
<organism evidence="3 4">
    <name type="scientific">Carassius auratus</name>
    <name type="common">Goldfish</name>
    <dbReference type="NCBI Taxonomy" id="7957"/>
    <lineage>
        <taxon>Eukaryota</taxon>
        <taxon>Metazoa</taxon>
        <taxon>Chordata</taxon>
        <taxon>Craniata</taxon>
        <taxon>Vertebrata</taxon>
        <taxon>Euteleostomi</taxon>
        <taxon>Actinopterygii</taxon>
        <taxon>Neopterygii</taxon>
        <taxon>Teleostei</taxon>
        <taxon>Ostariophysi</taxon>
        <taxon>Cypriniformes</taxon>
        <taxon>Cyprinidae</taxon>
        <taxon>Cyprininae</taxon>
        <taxon>Carassius</taxon>
    </lineage>
</organism>
<feature type="compositionally biased region" description="Basic residues" evidence="2">
    <location>
        <begin position="779"/>
        <end position="788"/>
    </location>
</feature>
<dbReference type="RefSeq" id="XP_026115665.1">
    <property type="nucleotide sequence ID" value="XM_026259880.1"/>
</dbReference>
<protein>
    <submittedName>
        <fullName evidence="4">Proteoglycan 4-like</fullName>
    </submittedName>
</protein>
<accession>A0A6P6P4Q2</accession>
<feature type="region of interest" description="Disordered" evidence="2">
    <location>
        <begin position="1117"/>
        <end position="1173"/>
    </location>
</feature>
<dbReference type="KEGG" id="caua:113094170"/>
<feature type="compositionally biased region" description="Basic and acidic residues" evidence="2">
    <location>
        <begin position="1241"/>
        <end position="1253"/>
    </location>
</feature>
<evidence type="ECO:0000256" key="1">
    <source>
        <dbReference type="SAM" id="Coils"/>
    </source>
</evidence>
<feature type="compositionally biased region" description="Polar residues" evidence="2">
    <location>
        <begin position="1094"/>
        <end position="1103"/>
    </location>
</feature>
<name>A0A6P6P4Q2_CARAU</name>
<feature type="non-terminal residue" evidence="4">
    <location>
        <position position="1"/>
    </location>
</feature>
<feature type="region of interest" description="Disordered" evidence="2">
    <location>
        <begin position="584"/>
        <end position="605"/>
    </location>
</feature>
<feature type="region of interest" description="Disordered" evidence="2">
    <location>
        <begin position="1220"/>
        <end position="1300"/>
    </location>
</feature>
<feature type="region of interest" description="Disordered" evidence="2">
    <location>
        <begin position="102"/>
        <end position="133"/>
    </location>
</feature>
<feature type="compositionally biased region" description="Basic and acidic residues" evidence="2">
    <location>
        <begin position="871"/>
        <end position="883"/>
    </location>
</feature>
<feature type="coiled-coil region" evidence="1">
    <location>
        <begin position="138"/>
        <end position="165"/>
    </location>
</feature>
<evidence type="ECO:0000256" key="2">
    <source>
        <dbReference type="SAM" id="MobiDB-lite"/>
    </source>
</evidence>
<feature type="region of interest" description="Disordered" evidence="2">
    <location>
        <begin position="850"/>
        <end position="923"/>
    </location>
</feature>
<evidence type="ECO:0000313" key="4">
    <source>
        <dbReference type="RefSeq" id="XP_026115665.1"/>
    </source>
</evidence>